<feature type="transmembrane region" description="Helical" evidence="1">
    <location>
        <begin position="45"/>
        <end position="66"/>
    </location>
</feature>
<dbReference type="RefSeq" id="WP_093966239.1">
    <property type="nucleotide sequence ID" value="NZ_FXYE01000001.1"/>
</dbReference>
<evidence type="ECO:0000256" key="1">
    <source>
        <dbReference type="SAM" id="Phobius"/>
    </source>
</evidence>
<accession>A0A238JVC8</accession>
<dbReference type="AlphaFoldDB" id="A0A238JVC8"/>
<evidence type="ECO:0000313" key="2">
    <source>
        <dbReference type="EMBL" id="SMX33706.1"/>
    </source>
</evidence>
<gene>
    <name evidence="2" type="ORF">COL8621_01081</name>
</gene>
<keyword evidence="3" id="KW-1185">Reference proteome</keyword>
<keyword evidence="1" id="KW-0812">Transmembrane</keyword>
<keyword evidence="1" id="KW-0472">Membrane</keyword>
<organism evidence="2 3">
    <name type="scientific">Actibacterium lipolyticum</name>
    <dbReference type="NCBI Taxonomy" id="1524263"/>
    <lineage>
        <taxon>Bacteria</taxon>
        <taxon>Pseudomonadati</taxon>
        <taxon>Pseudomonadota</taxon>
        <taxon>Alphaproteobacteria</taxon>
        <taxon>Rhodobacterales</taxon>
        <taxon>Roseobacteraceae</taxon>
        <taxon>Actibacterium</taxon>
    </lineage>
</organism>
<feature type="transmembrane region" description="Helical" evidence="1">
    <location>
        <begin position="12"/>
        <end position="33"/>
    </location>
</feature>
<name>A0A238JVC8_9RHOB</name>
<proteinExistence type="predicted"/>
<sequence>MTTIEASRGRVAAYHIPSLLSGCAFPAVYFFGIRPAENLPTWANGVFLIAAIFGAVLFALTLFKMLRVLSTKGRWRVSISEDRLIWETAVPNKQFPLDIPLSNIAELVRLETMTKGTDESTTVETTFEIHLHDGGHQTITQETAGINPHRVFDELKDRGIPYRRYELDQRTDPQNDVRIVQRD</sequence>
<reference evidence="3" key="1">
    <citation type="submission" date="2017-05" db="EMBL/GenBank/DDBJ databases">
        <authorList>
            <person name="Rodrigo-Torres L."/>
            <person name="Arahal R. D."/>
            <person name="Lucena T."/>
        </authorList>
    </citation>
    <scope>NUCLEOTIDE SEQUENCE [LARGE SCALE GENOMIC DNA]</scope>
    <source>
        <strain evidence="3">CECT 8621</strain>
    </source>
</reference>
<evidence type="ECO:0000313" key="3">
    <source>
        <dbReference type="Proteomes" id="UP000202922"/>
    </source>
</evidence>
<dbReference type="OrthoDB" id="7850546at2"/>
<keyword evidence="1" id="KW-1133">Transmembrane helix</keyword>
<protein>
    <submittedName>
        <fullName evidence="2">Uncharacterized protein</fullName>
    </submittedName>
</protein>
<dbReference type="Proteomes" id="UP000202922">
    <property type="component" value="Unassembled WGS sequence"/>
</dbReference>
<dbReference type="EMBL" id="FXYE01000001">
    <property type="protein sequence ID" value="SMX33706.1"/>
    <property type="molecule type" value="Genomic_DNA"/>
</dbReference>